<dbReference type="Proteomes" id="UP001345963">
    <property type="component" value="Unassembled WGS sequence"/>
</dbReference>
<accession>A0ABU7AUK5</accession>
<keyword evidence="3" id="KW-1185">Reference proteome</keyword>
<dbReference type="EMBL" id="JAHUTI010029888">
    <property type="protein sequence ID" value="MED6241535.1"/>
    <property type="molecule type" value="Genomic_DNA"/>
</dbReference>
<evidence type="ECO:0000256" key="1">
    <source>
        <dbReference type="SAM" id="MobiDB-lite"/>
    </source>
</evidence>
<name>A0ABU7AUK5_9TELE</name>
<proteinExistence type="predicted"/>
<gene>
    <name evidence="2" type="ORF">ATANTOWER_018516</name>
</gene>
<evidence type="ECO:0000313" key="3">
    <source>
        <dbReference type="Proteomes" id="UP001345963"/>
    </source>
</evidence>
<sequence>MAMSGTIVKTETLLCSPTTTPNAASQPNTVAAEHLEPSSCPALTSRQLNLADGKRAQSGEKSVPDDFLLLCSPLLGADTPSPPQPSSKCASVLRFPPFAAPPHLPPPLALLHTPISPDTQTPSHHSVAHVISGACLASPSHLTSHPHFTNAPLPTTHHTPPTPPHPTPTPTPTPPEHSSLTNHTGFRKSFKVYCLWEPLVSMQHFSI</sequence>
<organism evidence="2 3">
    <name type="scientific">Ataeniobius toweri</name>
    <dbReference type="NCBI Taxonomy" id="208326"/>
    <lineage>
        <taxon>Eukaryota</taxon>
        <taxon>Metazoa</taxon>
        <taxon>Chordata</taxon>
        <taxon>Craniata</taxon>
        <taxon>Vertebrata</taxon>
        <taxon>Euteleostomi</taxon>
        <taxon>Actinopterygii</taxon>
        <taxon>Neopterygii</taxon>
        <taxon>Teleostei</taxon>
        <taxon>Neoteleostei</taxon>
        <taxon>Acanthomorphata</taxon>
        <taxon>Ovalentaria</taxon>
        <taxon>Atherinomorphae</taxon>
        <taxon>Cyprinodontiformes</taxon>
        <taxon>Goodeidae</taxon>
        <taxon>Ataeniobius</taxon>
    </lineage>
</organism>
<feature type="compositionally biased region" description="Pro residues" evidence="1">
    <location>
        <begin position="160"/>
        <end position="175"/>
    </location>
</feature>
<feature type="region of interest" description="Disordered" evidence="1">
    <location>
        <begin position="143"/>
        <end position="182"/>
    </location>
</feature>
<protein>
    <submittedName>
        <fullName evidence="2">Uncharacterized protein</fullName>
    </submittedName>
</protein>
<comment type="caution">
    <text evidence="2">The sequence shown here is derived from an EMBL/GenBank/DDBJ whole genome shotgun (WGS) entry which is preliminary data.</text>
</comment>
<dbReference type="PRINTS" id="PR01217">
    <property type="entry name" value="PRICHEXTENSN"/>
</dbReference>
<reference evidence="2 3" key="1">
    <citation type="submission" date="2021-07" db="EMBL/GenBank/DDBJ databases">
        <authorList>
            <person name="Palmer J.M."/>
        </authorList>
    </citation>
    <scope>NUCLEOTIDE SEQUENCE [LARGE SCALE GENOMIC DNA]</scope>
    <source>
        <strain evidence="2 3">AT_MEX2019</strain>
        <tissue evidence="2">Muscle</tissue>
    </source>
</reference>
<evidence type="ECO:0000313" key="2">
    <source>
        <dbReference type="EMBL" id="MED6241535.1"/>
    </source>
</evidence>